<dbReference type="InterPro" id="IPR041685">
    <property type="entry name" value="AAA_GajA/Old/RecF-like"/>
</dbReference>
<dbReference type="AlphaFoldDB" id="G2PVD9"/>
<name>G2PVD9_9FIRM</name>
<evidence type="ECO:0000259" key="1">
    <source>
        <dbReference type="Pfam" id="PF13175"/>
    </source>
</evidence>
<dbReference type="InterPro" id="IPR051396">
    <property type="entry name" value="Bact_Antivir_Def_Nuclease"/>
</dbReference>
<dbReference type="HOGENOM" id="CLU_397221_0_0_9"/>
<proteinExistence type="predicted"/>
<dbReference type="InterPro" id="IPR027417">
    <property type="entry name" value="P-loop_NTPase"/>
</dbReference>
<sequence>MYVSELYIVNYKSIKKEKIKFNPGKNVLVGKNNAGKSNIIKALELLLGERYPTTVQFEERDFYCSQIKNVKESSRYFFIAVKLEGEDYNVEEIKKLKGLYIVNLGNIQNPILYLYDYDKVKSNDEDFLFNDLLFSNISDIDKEFKEYKGNGEVILNFFKRCEEFFIFLYVDRKDYDNENEFKKAYSLIVKNKDDGNYYRIAISNELKNALITCAVLPAFRDPQNQFRINSWTWYGKLIRNIWESGNREIKSDIQTKLSELKEKTEKIFKEAVVDLKNNLEKAIYNTEISFQMLQNTNDDLYKGINIFVNDGIDSPLYDKGSGIQSAIAISLFSYYCNRFHRGSSLLVVEEPEIYLHPQAKRALSQRLDDFVDSDIRKGIKNQVIITTHSPEFVRNTPLENIIVVRKENNIETKISRLNAARDIKEIQKISNILWSNNAEILFADKVILVEGGEFYLLPLIADNLLGEKRSLEARNISIAKVGGKSYFKSYMQLLSDLNIECFVIADFDILENGIEDLKEFMSEDLKDEISKIKGILNSIREREKNEIDYREIRKTCSDKNSFDAKKFYEIIERVCQREEYDQELRLIWEYIKSRHQKKINGKILDKYEVEKKTIYDFIDKLKNYNIFVMKRGELEDYITDYGEEIASKLDLKFRKELKIIKFAEMIEEGEEKLSNLFNYEEYEEILKIILNFENKQREVEISEKSSLENEESLLYELEEEILNEILAEILFEANN</sequence>
<dbReference type="Proteomes" id="UP000009257">
    <property type="component" value="Chromosome"/>
</dbReference>
<dbReference type="EMBL" id="CP003001">
    <property type="protein sequence ID" value="AEM73651.1"/>
    <property type="molecule type" value="Genomic_DNA"/>
</dbReference>
<dbReference type="Pfam" id="PF13175">
    <property type="entry name" value="AAA_15"/>
    <property type="match status" value="1"/>
</dbReference>
<organism evidence="3 4">
    <name type="scientific">Caldicellulosiruptor acetigenus 6A</name>
    <dbReference type="NCBI Taxonomy" id="632516"/>
    <lineage>
        <taxon>Bacteria</taxon>
        <taxon>Bacillati</taxon>
        <taxon>Bacillota</taxon>
        <taxon>Bacillota incertae sedis</taxon>
        <taxon>Caldicellulosiruptorales</taxon>
        <taxon>Caldicellulosiruptoraceae</taxon>
        <taxon>Caldicellulosiruptor</taxon>
    </lineage>
</organism>
<protein>
    <submittedName>
        <fullName evidence="3">SMC domain protein</fullName>
    </submittedName>
</protein>
<dbReference type="KEGG" id="clc:Calla_1015"/>
<evidence type="ECO:0000313" key="3">
    <source>
        <dbReference type="EMBL" id="AEM73651.1"/>
    </source>
</evidence>
<dbReference type="PANTHER" id="PTHR43581:SF4">
    <property type="entry name" value="ATP_GTP PHOSPHATASE"/>
    <property type="match status" value="1"/>
</dbReference>
<reference evidence="3 4" key="1">
    <citation type="submission" date="2011-08" db="EMBL/GenBank/DDBJ databases">
        <title>Complete sequence of Caldicellulosiruptor lactoaceticus 6A.</title>
        <authorList>
            <consortium name="US DOE Joint Genome Institute"/>
            <person name="Lucas S."/>
            <person name="Han J."/>
            <person name="Lapidus A."/>
            <person name="Cheng J.-F."/>
            <person name="Goodwin L."/>
            <person name="Pitluck S."/>
            <person name="Peters L."/>
            <person name="Davenport K."/>
            <person name="Detter J.C."/>
            <person name="Han C."/>
            <person name="Tapia R."/>
            <person name="Land M."/>
            <person name="Hauser L."/>
            <person name="Kyrpides N."/>
            <person name="Ivanova N."/>
            <person name="Ovchinnikova G."/>
            <person name="Pagani I."/>
            <person name="Blumer-Schuette S.E."/>
            <person name="Kelly R.M."/>
            <person name="Woyke T."/>
        </authorList>
    </citation>
    <scope>NUCLEOTIDE SEQUENCE [LARGE SCALE GENOMIC DNA]</scope>
    <source>
        <strain evidence="3 4">6A</strain>
    </source>
</reference>
<accession>G2PVD9</accession>
<dbReference type="Pfam" id="PF20469">
    <property type="entry name" value="OLD-like_TOPRIM"/>
    <property type="match status" value="1"/>
</dbReference>
<gene>
    <name evidence="3" type="ORF">Calla_1015</name>
</gene>
<dbReference type="InterPro" id="IPR034139">
    <property type="entry name" value="TOPRIM_OLD"/>
</dbReference>
<dbReference type="SUPFAM" id="SSF52540">
    <property type="entry name" value="P-loop containing nucleoside triphosphate hydrolases"/>
    <property type="match status" value="1"/>
</dbReference>
<dbReference type="PANTHER" id="PTHR43581">
    <property type="entry name" value="ATP/GTP PHOSPHATASE"/>
    <property type="match status" value="1"/>
</dbReference>
<dbReference type="Gene3D" id="3.40.50.300">
    <property type="entry name" value="P-loop containing nucleotide triphosphate hydrolases"/>
    <property type="match status" value="1"/>
</dbReference>
<feature type="domain" description="Endonuclease GajA/Old nuclease/RecF-like AAA" evidence="1">
    <location>
        <begin position="1"/>
        <end position="393"/>
    </location>
</feature>
<evidence type="ECO:0000313" key="4">
    <source>
        <dbReference type="Proteomes" id="UP000009257"/>
    </source>
</evidence>
<dbReference type="CDD" id="cd01026">
    <property type="entry name" value="TOPRIM_OLD"/>
    <property type="match status" value="1"/>
</dbReference>
<feature type="domain" description="OLD protein-like TOPRIM" evidence="2">
    <location>
        <begin position="441"/>
        <end position="508"/>
    </location>
</feature>
<evidence type="ECO:0000259" key="2">
    <source>
        <dbReference type="Pfam" id="PF20469"/>
    </source>
</evidence>
<dbReference type="RefSeq" id="WP_014042423.1">
    <property type="nucleotide sequence ID" value="NC_015949.1"/>
</dbReference>